<sequence length="149" mass="16855">MERPTKPCYVCGSNTWWLTPDGRWLCGKCHPNPNPDANPGEEGPGEPASEPASELASALPSPALEVLALRDRVIKGNDKLFAAWQQIRELDGEEKEYQWDRWNEGQERLHSLCLELQAKGYHDCLYIENGKRIKSCLSETGGWWCQVCP</sequence>
<evidence type="ECO:0000313" key="2">
    <source>
        <dbReference type="EMBL" id="GAJ22288.1"/>
    </source>
</evidence>
<dbReference type="EMBL" id="BARW01037040">
    <property type="protein sequence ID" value="GAJ22288.1"/>
    <property type="molecule type" value="Genomic_DNA"/>
</dbReference>
<feature type="non-terminal residue" evidence="2">
    <location>
        <position position="149"/>
    </location>
</feature>
<accession>X1UXQ0</accession>
<protein>
    <submittedName>
        <fullName evidence="2">Uncharacterized protein</fullName>
    </submittedName>
</protein>
<organism evidence="2">
    <name type="scientific">marine sediment metagenome</name>
    <dbReference type="NCBI Taxonomy" id="412755"/>
    <lineage>
        <taxon>unclassified sequences</taxon>
        <taxon>metagenomes</taxon>
        <taxon>ecological metagenomes</taxon>
    </lineage>
</organism>
<proteinExistence type="predicted"/>
<name>X1UXQ0_9ZZZZ</name>
<comment type="caution">
    <text evidence="2">The sequence shown here is derived from an EMBL/GenBank/DDBJ whole genome shotgun (WGS) entry which is preliminary data.</text>
</comment>
<reference evidence="2" key="1">
    <citation type="journal article" date="2014" name="Front. Microbiol.">
        <title>High frequency of phylogenetically diverse reductive dehalogenase-homologous genes in deep subseafloor sedimentary metagenomes.</title>
        <authorList>
            <person name="Kawai M."/>
            <person name="Futagami T."/>
            <person name="Toyoda A."/>
            <person name="Takaki Y."/>
            <person name="Nishi S."/>
            <person name="Hori S."/>
            <person name="Arai W."/>
            <person name="Tsubouchi T."/>
            <person name="Morono Y."/>
            <person name="Uchiyama I."/>
            <person name="Ito T."/>
            <person name="Fujiyama A."/>
            <person name="Inagaki F."/>
            <person name="Takami H."/>
        </authorList>
    </citation>
    <scope>NUCLEOTIDE SEQUENCE</scope>
    <source>
        <strain evidence="2">Expedition CK06-06</strain>
    </source>
</reference>
<feature type="region of interest" description="Disordered" evidence="1">
    <location>
        <begin position="35"/>
        <end position="56"/>
    </location>
</feature>
<evidence type="ECO:0000256" key="1">
    <source>
        <dbReference type="SAM" id="MobiDB-lite"/>
    </source>
</evidence>
<gene>
    <name evidence="2" type="ORF">S12H4_57309</name>
</gene>
<dbReference type="AlphaFoldDB" id="X1UXQ0"/>